<protein>
    <submittedName>
        <fullName evidence="1">Uncharacterized protein</fullName>
    </submittedName>
</protein>
<dbReference type="EMBL" id="CP113528">
    <property type="protein sequence ID" value="WDV09268.1"/>
    <property type="molecule type" value="Genomic_DNA"/>
</dbReference>
<keyword evidence="1" id="KW-0614">Plasmid</keyword>
<dbReference type="AlphaFoldDB" id="A0AAJ5UWB2"/>
<sequence length="110" mass="12670">MEKRAFKVVGVQLIPKKTVGKLPMMQQIADKNLQQSNQLIEKLVRPVNKDFEEQLRYEESKSKSTRKFMIIGLMDFQPKGETAGKIVFNPNLHTSLNVMSELQSLVRTIH</sequence>
<dbReference type="RefSeq" id="WP_274797488.1">
    <property type="nucleotide sequence ID" value="NZ_CP113528.1"/>
</dbReference>
<name>A0AAJ5UWB2_9BACI</name>
<geneLocation type="plasmid" evidence="1 2">
    <name>unnamed</name>
</geneLocation>
<gene>
    <name evidence="1" type="ORF">OU989_23555</name>
</gene>
<organism evidence="1 2">
    <name type="scientific">Lysinibacillus irui</name>
    <dbReference type="NCBI Taxonomy" id="2998077"/>
    <lineage>
        <taxon>Bacteria</taxon>
        <taxon>Bacillati</taxon>
        <taxon>Bacillota</taxon>
        <taxon>Bacilli</taxon>
        <taxon>Bacillales</taxon>
        <taxon>Bacillaceae</taxon>
        <taxon>Lysinibacillus</taxon>
    </lineage>
</organism>
<proteinExistence type="predicted"/>
<evidence type="ECO:0000313" key="1">
    <source>
        <dbReference type="EMBL" id="WDV09268.1"/>
    </source>
</evidence>
<dbReference type="KEGG" id="liu:OU989_23555"/>
<accession>A0AAJ5UWB2</accession>
<dbReference type="Proteomes" id="UP001219585">
    <property type="component" value="Plasmid unnamed"/>
</dbReference>
<evidence type="ECO:0000313" key="2">
    <source>
        <dbReference type="Proteomes" id="UP001219585"/>
    </source>
</evidence>
<reference evidence="1" key="1">
    <citation type="submission" date="2022-11" db="EMBL/GenBank/DDBJ databases">
        <title>Lysinibacillus irui.</title>
        <authorList>
            <person name="Akintayo S.O."/>
        </authorList>
    </citation>
    <scope>NUCLEOTIDE SEQUENCE</scope>
    <source>
        <strain evidence="1">IRB4-01</strain>
        <plasmid evidence="1">unnamed</plasmid>
    </source>
</reference>